<reference evidence="1 2" key="1">
    <citation type="submission" date="2019-03" db="EMBL/GenBank/DDBJ databases">
        <title>Jiella endophytica sp. nov., a novel endophytic bacterium isolated from root of Ficus microcarpa Linn. f.</title>
        <authorList>
            <person name="Tuo L."/>
        </authorList>
    </citation>
    <scope>NUCLEOTIDE SEQUENCE [LARGE SCALE GENOMIC DNA]</scope>
    <source>
        <strain evidence="1 2">CBS5Q-3</strain>
    </source>
</reference>
<sequence>MPPVAANLAVTPHGRESFSDDALVEAFHRGDVQEAGPKIFCIGMQRSGTTSTGDFCENQLGMVRRSNRVSRRRGWSRLWLTGEMETVFDDPVFRTGQMFDDGPWWFPGVYRLLHQRFPDARFVMFVRDPESWFNSLSAHSRGRSPGYTDVHARIYGREEEFEELQRAHGGSLAADHRNGFSLEGQAERYMRVYEEHVRSVATYFRDNAPDHFFSAPLDDPEKFRKLAVFLGFPDREYEDVRSSVIVGRRPERADN</sequence>
<dbReference type="RefSeq" id="WP_134759781.1">
    <property type="nucleotide sequence ID" value="NZ_SOZD01000001.1"/>
</dbReference>
<organism evidence="1 2">
    <name type="scientific">Jiella endophytica</name>
    <dbReference type="NCBI Taxonomy" id="2558362"/>
    <lineage>
        <taxon>Bacteria</taxon>
        <taxon>Pseudomonadati</taxon>
        <taxon>Pseudomonadota</taxon>
        <taxon>Alphaproteobacteria</taxon>
        <taxon>Hyphomicrobiales</taxon>
        <taxon>Aurantimonadaceae</taxon>
        <taxon>Jiella</taxon>
    </lineage>
</organism>
<dbReference type="AlphaFoldDB" id="A0A4Y8RU67"/>
<proteinExistence type="predicted"/>
<dbReference type="Pfam" id="PF17784">
    <property type="entry name" value="Sulfotransfer_4"/>
    <property type="match status" value="1"/>
</dbReference>
<evidence type="ECO:0000313" key="1">
    <source>
        <dbReference type="EMBL" id="TFF27302.1"/>
    </source>
</evidence>
<dbReference type="InterPro" id="IPR027417">
    <property type="entry name" value="P-loop_NTPase"/>
</dbReference>
<dbReference type="InterPro" id="IPR040632">
    <property type="entry name" value="Sulfotransfer_4"/>
</dbReference>
<gene>
    <name evidence="1" type="ORF">E3C22_02215</name>
</gene>
<dbReference type="Gene3D" id="3.40.50.300">
    <property type="entry name" value="P-loop containing nucleotide triphosphate hydrolases"/>
    <property type="match status" value="1"/>
</dbReference>
<dbReference type="SUPFAM" id="SSF52540">
    <property type="entry name" value="P-loop containing nucleoside triphosphate hydrolases"/>
    <property type="match status" value="1"/>
</dbReference>
<dbReference type="Proteomes" id="UP000298179">
    <property type="component" value="Unassembled WGS sequence"/>
</dbReference>
<accession>A0A4Y8RU67</accession>
<dbReference type="EMBL" id="SOZD01000001">
    <property type="protein sequence ID" value="TFF27302.1"/>
    <property type="molecule type" value="Genomic_DNA"/>
</dbReference>
<protein>
    <recommendedName>
        <fullName evidence="3">Sulfotransferase</fullName>
    </recommendedName>
</protein>
<evidence type="ECO:0000313" key="2">
    <source>
        <dbReference type="Proteomes" id="UP000298179"/>
    </source>
</evidence>
<evidence type="ECO:0008006" key="3">
    <source>
        <dbReference type="Google" id="ProtNLM"/>
    </source>
</evidence>
<keyword evidence="2" id="KW-1185">Reference proteome</keyword>
<name>A0A4Y8RU67_9HYPH</name>
<comment type="caution">
    <text evidence="1">The sequence shown here is derived from an EMBL/GenBank/DDBJ whole genome shotgun (WGS) entry which is preliminary data.</text>
</comment>
<dbReference type="OrthoDB" id="9806624at2"/>